<dbReference type="GO" id="GO:0033499">
    <property type="term" value="P:galactose catabolic process via UDP-galactose, Leloir pathway"/>
    <property type="evidence" value="ECO:0007669"/>
    <property type="project" value="TreeGrafter"/>
</dbReference>
<dbReference type="PANTHER" id="PTHR10091">
    <property type="entry name" value="ALDOSE-1-EPIMERASE"/>
    <property type="match status" value="1"/>
</dbReference>
<evidence type="ECO:0000256" key="4">
    <source>
        <dbReference type="SAM" id="SignalP"/>
    </source>
</evidence>
<dbReference type="AlphaFoldDB" id="A0A6A7C9U9"/>
<dbReference type="InterPro" id="IPR014718">
    <property type="entry name" value="GH-type_carb-bd"/>
</dbReference>
<comment type="similarity">
    <text evidence="1">Belongs to the aldose epimerase family.</text>
</comment>
<dbReference type="Proteomes" id="UP000799421">
    <property type="component" value="Unassembled WGS sequence"/>
</dbReference>
<evidence type="ECO:0000256" key="3">
    <source>
        <dbReference type="ARBA" id="ARBA00023277"/>
    </source>
</evidence>
<dbReference type="CDD" id="cd09019">
    <property type="entry name" value="galactose_mutarotase_like"/>
    <property type="match status" value="1"/>
</dbReference>
<reference evidence="5" key="1">
    <citation type="journal article" date="2020" name="Stud. Mycol.">
        <title>101 Dothideomycetes genomes: a test case for predicting lifestyles and emergence of pathogens.</title>
        <authorList>
            <person name="Haridas S."/>
            <person name="Albert R."/>
            <person name="Binder M."/>
            <person name="Bloem J."/>
            <person name="Labutti K."/>
            <person name="Salamov A."/>
            <person name="Andreopoulos B."/>
            <person name="Baker S."/>
            <person name="Barry K."/>
            <person name="Bills G."/>
            <person name="Bluhm B."/>
            <person name="Cannon C."/>
            <person name="Castanera R."/>
            <person name="Culley D."/>
            <person name="Daum C."/>
            <person name="Ezra D."/>
            <person name="Gonzalez J."/>
            <person name="Henrissat B."/>
            <person name="Kuo A."/>
            <person name="Liang C."/>
            <person name="Lipzen A."/>
            <person name="Lutzoni F."/>
            <person name="Magnuson J."/>
            <person name="Mondo S."/>
            <person name="Nolan M."/>
            <person name="Ohm R."/>
            <person name="Pangilinan J."/>
            <person name="Park H.-J."/>
            <person name="Ramirez L."/>
            <person name="Alfaro M."/>
            <person name="Sun H."/>
            <person name="Tritt A."/>
            <person name="Yoshinaga Y."/>
            <person name="Zwiers L.-H."/>
            <person name="Turgeon B."/>
            <person name="Goodwin S."/>
            <person name="Spatafora J."/>
            <person name="Crous P."/>
            <person name="Grigoriev I."/>
        </authorList>
    </citation>
    <scope>NUCLEOTIDE SEQUENCE</scope>
    <source>
        <strain evidence="5">CBS 480.64</strain>
    </source>
</reference>
<evidence type="ECO:0000313" key="6">
    <source>
        <dbReference type="Proteomes" id="UP000799421"/>
    </source>
</evidence>
<dbReference type="GO" id="GO:0030246">
    <property type="term" value="F:carbohydrate binding"/>
    <property type="evidence" value="ECO:0007669"/>
    <property type="project" value="InterPro"/>
</dbReference>
<proteinExistence type="inferred from homology"/>
<dbReference type="InterPro" id="IPR008183">
    <property type="entry name" value="Aldose_1/G6P_1-epimerase"/>
</dbReference>
<dbReference type="SUPFAM" id="SSF74650">
    <property type="entry name" value="Galactose mutarotase-like"/>
    <property type="match status" value="1"/>
</dbReference>
<evidence type="ECO:0000256" key="1">
    <source>
        <dbReference type="ARBA" id="ARBA00006206"/>
    </source>
</evidence>
<gene>
    <name evidence="5" type="ORF">K470DRAFT_239245</name>
</gene>
<dbReference type="GO" id="GO:0006006">
    <property type="term" value="P:glucose metabolic process"/>
    <property type="evidence" value="ECO:0007669"/>
    <property type="project" value="TreeGrafter"/>
</dbReference>
<feature type="chain" id="PRO_5025412411" evidence="4">
    <location>
        <begin position="17"/>
        <end position="398"/>
    </location>
</feature>
<evidence type="ECO:0000313" key="5">
    <source>
        <dbReference type="EMBL" id="KAF2864346.1"/>
    </source>
</evidence>
<keyword evidence="3" id="KW-0119">Carbohydrate metabolism</keyword>
<dbReference type="FunFam" id="2.70.98.10:FF:000014">
    <property type="entry name" value="Aldose 1-epimerase, putative"/>
    <property type="match status" value="1"/>
</dbReference>
<keyword evidence="2" id="KW-0413">Isomerase</keyword>
<dbReference type="Pfam" id="PF01263">
    <property type="entry name" value="Aldose_epim"/>
    <property type="match status" value="1"/>
</dbReference>
<name>A0A6A7C9U9_9PEZI</name>
<dbReference type="Gene3D" id="2.70.98.10">
    <property type="match status" value="1"/>
</dbReference>
<dbReference type="InterPro" id="IPR047215">
    <property type="entry name" value="Galactose_mutarotase-like"/>
</dbReference>
<dbReference type="InterPro" id="IPR011013">
    <property type="entry name" value="Gal_mutarotase_sf_dom"/>
</dbReference>
<evidence type="ECO:0000256" key="2">
    <source>
        <dbReference type="ARBA" id="ARBA00023235"/>
    </source>
</evidence>
<dbReference type="PANTHER" id="PTHR10091:SF6">
    <property type="entry name" value="1-EPIMERASE, PUTATIVE (AFU_ORTHOLOGUE AFUA_3G13240)-RELATED"/>
    <property type="match status" value="1"/>
</dbReference>
<keyword evidence="4" id="KW-0732">Signal</keyword>
<sequence>MFLLSVGSLLLTLANALGSSGNGPDEDGKYTLTSEGIRAQFIPYGASLTNLFVSDVHGIERDIVLGFDNASYYSQTPFHPHLNGIPGRYANRIRNGTFTIDSETYHTDLNERGLDTLHGGRDGWDYRNWTVAVYGGDSITFSLDDADGREGFPGRVISNVTYTLTPYTWKISMTAISLTKKSPIMLTSHTYWNLDGFQNPDTPLALNYTLHVPNAGLRTEVDGTLIPTGNLLANVKGGVHDWWSAPKRIGTAFDEGDALRGQCGTNCTDYDTCYILNRRDGKKTASIATLASPFSGISIDIFTDQAAFQLYTCNNMNGSFALKKTQGFFNDTVAHPRVTKKYGCVVIEVQDWIDGINHPEWGRKQIYAPGETFRFDAEYKFSTVDVCKGNGTTTGTCS</sequence>
<protein>
    <submittedName>
        <fullName evidence="5">Aldose 1-epimeras-like protein</fullName>
    </submittedName>
</protein>
<organism evidence="5 6">
    <name type="scientific">Piedraia hortae CBS 480.64</name>
    <dbReference type="NCBI Taxonomy" id="1314780"/>
    <lineage>
        <taxon>Eukaryota</taxon>
        <taxon>Fungi</taxon>
        <taxon>Dikarya</taxon>
        <taxon>Ascomycota</taxon>
        <taxon>Pezizomycotina</taxon>
        <taxon>Dothideomycetes</taxon>
        <taxon>Dothideomycetidae</taxon>
        <taxon>Capnodiales</taxon>
        <taxon>Piedraiaceae</taxon>
        <taxon>Piedraia</taxon>
    </lineage>
</organism>
<dbReference type="OrthoDB" id="274691at2759"/>
<dbReference type="GO" id="GO:0004034">
    <property type="term" value="F:aldose 1-epimerase activity"/>
    <property type="evidence" value="ECO:0007669"/>
    <property type="project" value="TreeGrafter"/>
</dbReference>
<dbReference type="EMBL" id="MU005957">
    <property type="protein sequence ID" value="KAF2864346.1"/>
    <property type="molecule type" value="Genomic_DNA"/>
</dbReference>
<keyword evidence="6" id="KW-1185">Reference proteome</keyword>
<accession>A0A6A7C9U9</accession>
<feature type="signal peptide" evidence="4">
    <location>
        <begin position="1"/>
        <end position="16"/>
    </location>
</feature>